<accession>A0ABQ8C1Y3</accession>
<gene>
    <name evidence="10" type="ORF">HID58_034359</name>
</gene>
<feature type="domain" description="Aminotransferase-like plant mobile" evidence="9">
    <location>
        <begin position="136"/>
        <end position="489"/>
    </location>
</feature>
<evidence type="ECO:0000256" key="4">
    <source>
        <dbReference type="ARBA" id="ARBA00022989"/>
    </source>
</evidence>
<feature type="compositionally biased region" description="Polar residues" evidence="7">
    <location>
        <begin position="617"/>
        <end position="627"/>
    </location>
</feature>
<dbReference type="Proteomes" id="UP000824890">
    <property type="component" value="Unassembled WGS sequence"/>
</dbReference>
<feature type="transmembrane region" description="Helical" evidence="8">
    <location>
        <begin position="942"/>
        <end position="961"/>
    </location>
</feature>
<feature type="region of interest" description="Disordered" evidence="7">
    <location>
        <begin position="506"/>
        <end position="805"/>
    </location>
</feature>
<feature type="transmembrane region" description="Helical" evidence="8">
    <location>
        <begin position="1003"/>
        <end position="1024"/>
    </location>
</feature>
<keyword evidence="6" id="KW-0175">Coiled coil</keyword>
<comment type="subcellular location">
    <subcellularLocation>
        <location evidence="1">Membrane</location>
        <topology evidence="1">Multi-pass membrane protein</topology>
    </subcellularLocation>
</comment>
<protein>
    <recommendedName>
        <fullName evidence="9">Aminotransferase-like plant mobile domain-containing protein</fullName>
    </recommendedName>
</protein>
<feature type="transmembrane region" description="Helical" evidence="8">
    <location>
        <begin position="973"/>
        <end position="991"/>
    </location>
</feature>
<feature type="compositionally biased region" description="Polar residues" evidence="7">
    <location>
        <begin position="649"/>
        <end position="662"/>
    </location>
</feature>
<dbReference type="Pfam" id="PF04819">
    <property type="entry name" value="DUF716"/>
    <property type="match status" value="1"/>
</dbReference>
<evidence type="ECO:0000256" key="8">
    <source>
        <dbReference type="SAM" id="Phobius"/>
    </source>
</evidence>
<feature type="coiled-coil region" evidence="6">
    <location>
        <begin position="198"/>
        <end position="225"/>
    </location>
</feature>
<feature type="compositionally biased region" description="Basic and acidic residues" evidence="7">
    <location>
        <begin position="553"/>
        <end position="562"/>
    </location>
</feature>
<feature type="transmembrane region" description="Helical" evidence="8">
    <location>
        <begin position="1085"/>
        <end position="1105"/>
    </location>
</feature>
<feature type="transmembrane region" description="Helical" evidence="8">
    <location>
        <begin position="1036"/>
        <end position="1056"/>
    </location>
</feature>
<evidence type="ECO:0000256" key="5">
    <source>
        <dbReference type="ARBA" id="ARBA00023136"/>
    </source>
</evidence>
<keyword evidence="11" id="KW-1185">Reference proteome</keyword>
<sequence>MLLGHLKMDMFPVNTTGIDTADTPKASPLSSQMESRGSSEAEDEQIVQVREALMCLNGKRFEGLRTARFLKHTTMSIDDDVFDLPLDAFICRPESVDPDIWTAEISFPGWGSPSPNWVEWVNAMAETHATVWRKAGVYDAILASRYEIKKQDELMMALVEKWCIETNTFVFPWGEATVTLEDVIVLGGFSVIGNNAMAPVKREEMKEVEEKMKKVKGEIEGELGKKCSVGLWMKEMMKSGNEIEHEAFLVTWLSRDLVNDVLFPASIQLAKGVTLALAPAVLAGIYRDLGLLKEHLAGYGETDTVVVKSPLQFVQVWAYERIMELQPPGQPGQLSPGEPRMARWHQHGGGQDLYGYPENVRAVLDSTTKESFDFRPYTKPLRNFKFPRFYMEDNCWVHLHSDDKNIVAFGRCLRFCKLVGVHCIEPYYPHRVALQFGYDQDVPGVVSARNETPELAWKDYIRPISGDMIYIPARVNAGDVTVRYIRWWKLSFAMLQSEAKKLSHKLLASPPRQKPSTTTAAATTTTKVTSRETKTKKGSLGRSSSSGSLIGSEKGDKHRPEWVQRSPPGWRKSPDRSSSSAIGGAKDLKGVLRGVGRTKGHGHVTFQLPVPSPKRSPPSNKTNTPLEKQNDSTVKKPRMIPRVADLAKRSSSSSQVPRNTSFVPLPHRRDNYVKNNNYSNRRASKEPYKAPSLSGYPSKRKKSPRSVDIVNSPGQKSSLSPQGSKESPKSPPSVSGSSSLTRKNLPRPQELNKSSSSSLGSVSLTRKKPPRSSEDASLCGNSSAGGHSIVKRNTESKRESPRKAQELKATNVKFLEEIVTLREHVGEEGEVTYHIPKQQFEDLSQGVQDMGSFKGHALPGTLFFVVGVWHIWSSVVRFVSNPNSFRVRVWHPVPGFNGRIKYLELYVVTTGSLIDLCIEFFYSTHLHFFVNGVLNPSHMNDFEHSGMLLMFFILGFIALLSEKTRLLPLPQEALCLIAATAFTAEGLLFFFHSTSHKGLEGYYHLLLVFLVGLCVISSIAGAICPTSFPVDLCNGIAMTLQGLWFYQTAFTLYGPMMPQGCGLKGNSVVCRSVDSVVSGEFLANFQLFSLVLAVLACVVGSYVFAASRFGTSK</sequence>
<comment type="similarity">
    <text evidence="2">Belongs to the TMEM45 family.</text>
</comment>
<feature type="compositionally biased region" description="Low complexity" evidence="7">
    <location>
        <begin position="517"/>
        <end position="528"/>
    </location>
</feature>
<feature type="compositionally biased region" description="Basic and acidic residues" evidence="7">
    <location>
        <begin position="792"/>
        <end position="805"/>
    </location>
</feature>
<keyword evidence="4 8" id="KW-1133">Transmembrane helix</keyword>
<feature type="transmembrane region" description="Helical" evidence="8">
    <location>
        <begin position="900"/>
        <end position="922"/>
    </location>
</feature>
<proteinExistence type="inferred from homology"/>
<organism evidence="10 11">
    <name type="scientific">Brassica napus</name>
    <name type="common">Rape</name>
    <dbReference type="NCBI Taxonomy" id="3708"/>
    <lineage>
        <taxon>Eukaryota</taxon>
        <taxon>Viridiplantae</taxon>
        <taxon>Streptophyta</taxon>
        <taxon>Embryophyta</taxon>
        <taxon>Tracheophyta</taxon>
        <taxon>Spermatophyta</taxon>
        <taxon>Magnoliopsida</taxon>
        <taxon>eudicotyledons</taxon>
        <taxon>Gunneridae</taxon>
        <taxon>Pentapetalae</taxon>
        <taxon>rosids</taxon>
        <taxon>malvids</taxon>
        <taxon>Brassicales</taxon>
        <taxon>Brassicaceae</taxon>
        <taxon>Brassiceae</taxon>
        <taxon>Brassica</taxon>
    </lineage>
</organism>
<comment type="caution">
    <text evidence="10">The sequence shown here is derived from an EMBL/GenBank/DDBJ whole genome shotgun (WGS) entry which is preliminary data.</text>
</comment>
<reference evidence="10 11" key="1">
    <citation type="submission" date="2021-05" db="EMBL/GenBank/DDBJ databases">
        <title>Genome Assembly of Synthetic Allotetraploid Brassica napus Reveals Homoeologous Exchanges between Subgenomes.</title>
        <authorList>
            <person name="Davis J.T."/>
        </authorList>
    </citation>
    <scope>NUCLEOTIDE SEQUENCE [LARGE SCALE GENOMIC DNA]</scope>
    <source>
        <strain evidence="11">cv. Da-Ae</strain>
        <tissue evidence="10">Seedling</tissue>
    </source>
</reference>
<evidence type="ECO:0000313" key="11">
    <source>
        <dbReference type="Proteomes" id="UP000824890"/>
    </source>
</evidence>
<dbReference type="InterPro" id="IPR006904">
    <property type="entry name" value="DUF716"/>
</dbReference>
<feature type="region of interest" description="Disordered" evidence="7">
    <location>
        <begin position="17"/>
        <end position="43"/>
    </location>
</feature>
<feature type="compositionally biased region" description="Low complexity" evidence="7">
    <location>
        <begin position="540"/>
        <end position="552"/>
    </location>
</feature>
<dbReference type="EMBL" id="JAGKQM010000009">
    <property type="protein sequence ID" value="KAH0911038.1"/>
    <property type="molecule type" value="Genomic_DNA"/>
</dbReference>
<dbReference type="Pfam" id="PF10536">
    <property type="entry name" value="PMD"/>
    <property type="match status" value="1"/>
</dbReference>
<evidence type="ECO:0000259" key="9">
    <source>
        <dbReference type="Pfam" id="PF10536"/>
    </source>
</evidence>
<evidence type="ECO:0000256" key="7">
    <source>
        <dbReference type="SAM" id="MobiDB-lite"/>
    </source>
</evidence>
<name>A0ABQ8C1Y3_BRANA</name>
<dbReference type="InterPro" id="IPR019557">
    <property type="entry name" value="AminoTfrase-like_pln_mobile"/>
</dbReference>
<feature type="compositionally biased region" description="Low complexity" evidence="7">
    <location>
        <begin position="754"/>
        <end position="764"/>
    </location>
</feature>
<feature type="transmembrane region" description="Helical" evidence="8">
    <location>
        <begin position="857"/>
        <end position="879"/>
    </location>
</feature>
<evidence type="ECO:0000256" key="1">
    <source>
        <dbReference type="ARBA" id="ARBA00004141"/>
    </source>
</evidence>
<evidence type="ECO:0000256" key="3">
    <source>
        <dbReference type="ARBA" id="ARBA00022692"/>
    </source>
</evidence>
<evidence type="ECO:0000256" key="2">
    <source>
        <dbReference type="ARBA" id="ARBA00006948"/>
    </source>
</evidence>
<feature type="compositionally biased region" description="Polar residues" evidence="7">
    <location>
        <begin position="28"/>
        <end position="38"/>
    </location>
</feature>
<evidence type="ECO:0000256" key="6">
    <source>
        <dbReference type="SAM" id="Coils"/>
    </source>
</evidence>
<keyword evidence="5 8" id="KW-0472">Membrane</keyword>
<dbReference type="PANTHER" id="PTHR47119:SF5">
    <property type="entry name" value="TRANSMEMBRANE PROTEIN 45B"/>
    <property type="match status" value="1"/>
</dbReference>
<evidence type="ECO:0000313" key="10">
    <source>
        <dbReference type="EMBL" id="KAH0911038.1"/>
    </source>
</evidence>
<dbReference type="PANTHER" id="PTHR47119">
    <property type="entry name" value="PLANT VIRAL-RESPONSE FAMILY PROTEIN"/>
    <property type="match status" value="1"/>
</dbReference>
<keyword evidence="3 8" id="KW-0812">Transmembrane</keyword>